<keyword evidence="8" id="KW-1185">Reference proteome</keyword>
<gene>
    <name evidence="7" type="primary">pspF</name>
    <name evidence="7" type="ORF">GRH90_06380</name>
</gene>
<dbReference type="Pfam" id="PF00158">
    <property type="entry name" value="Sigma54_activat"/>
    <property type="match status" value="1"/>
</dbReference>
<proteinExistence type="predicted"/>
<dbReference type="InterPro" id="IPR058031">
    <property type="entry name" value="AAA_lid_NorR"/>
</dbReference>
<dbReference type="Gene3D" id="1.10.8.60">
    <property type="match status" value="1"/>
</dbReference>
<dbReference type="AlphaFoldDB" id="A0A845SET0"/>
<dbReference type="EMBL" id="WUBS01000004">
    <property type="protein sequence ID" value="NDL62379.1"/>
    <property type="molecule type" value="Genomic_DNA"/>
</dbReference>
<dbReference type="FunFam" id="3.40.50.300:FF:000006">
    <property type="entry name" value="DNA-binding transcriptional regulator NtrC"/>
    <property type="match status" value="1"/>
</dbReference>
<dbReference type="Pfam" id="PF25601">
    <property type="entry name" value="AAA_lid_14"/>
    <property type="match status" value="1"/>
</dbReference>
<dbReference type="PROSITE" id="PS00688">
    <property type="entry name" value="SIGMA54_INTERACT_3"/>
    <property type="match status" value="1"/>
</dbReference>
<dbReference type="InterPro" id="IPR027417">
    <property type="entry name" value="P-loop_NTPase"/>
</dbReference>
<dbReference type="CDD" id="cd00009">
    <property type="entry name" value="AAA"/>
    <property type="match status" value="1"/>
</dbReference>
<evidence type="ECO:0000259" key="6">
    <source>
        <dbReference type="PROSITE" id="PS50045"/>
    </source>
</evidence>
<keyword evidence="1" id="KW-0547">Nucleotide-binding</keyword>
<dbReference type="NCBIfam" id="TIGR02974">
    <property type="entry name" value="phageshock_pspF"/>
    <property type="match status" value="1"/>
</dbReference>
<accession>A0A845SET0</accession>
<comment type="caution">
    <text evidence="7">The sequence shown here is derived from an EMBL/GenBank/DDBJ whole genome shotgun (WGS) entry which is preliminary data.</text>
</comment>
<dbReference type="InterPro" id="IPR009057">
    <property type="entry name" value="Homeodomain-like_sf"/>
</dbReference>
<dbReference type="InterPro" id="IPR002078">
    <property type="entry name" value="Sigma_54_int"/>
</dbReference>
<evidence type="ECO:0000313" key="8">
    <source>
        <dbReference type="Proteomes" id="UP000461443"/>
    </source>
</evidence>
<dbReference type="PROSITE" id="PS50045">
    <property type="entry name" value="SIGMA54_INTERACT_4"/>
    <property type="match status" value="1"/>
</dbReference>
<dbReference type="SUPFAM" id="SSF46689">
    <property type="entry name" value="Homeodomain-like"/>
    <property type="match status" value="1"/>
</dbReference>
<dbReference type="GO" id="GO:0003677">
    <property type="term" value="F:DNA binding"/>
    <property type="evidence" value="ECO:0007669"/>
    <property type="project" value="UniProtKB-KW"/>
</dbReference>
<dbReference type="InterPro" id="IPR025944">
    <property type="entry name" value="Sigma_54_int_dom_CS"/>
</dbReference>
<dbReference type="NCBIfam" id="NF008622">
    <property type="entry name" value="PRK11608.1"/>
    <property type="match status" value="1"/>
</dbReference>
<evidence type="ECO:0000256" key="3">
    <source>
        <dbReference type="ARBA" id="ARBA00023015"/>
    </source>
</evidence>
<protein>
    <submittedName>
        <fullName evidence="7">Phage shock protein operon transcriptional activator</fullName>
    </submittedName>
</protein>
<dbReference type="InterPro" id="IPR014317">
    <property type="entry name" value="Transcription_activator_PspF"/>
</dbReference>
<keyword evidence="2" id="KW-0067">ATP-binding</keyword>
<dbReference type="RefSeq" id="WP_162365113.1">
    <property type="nucleotide sequence ID" value="NZ_WUBS01000004.1"/>
</dbReference>
<name>A0A845SET0_9GAMM</name>
<evidence type="ECO:0000256" key="5">
    <source>
        <dbReference type="ARBA" id="ARBA00023163"/>
    </source>
</evidence>
<dbReference type="InterPro" id="IPR025943">
    <property type="entry name" value="Sigma_54_int_dom_ATP-bd_2"/>
</dbReference>
<evidence type="ECO:0000313" key="7">
    <source>
        <dbReference type="EMBL" id="NDL62379.1"/>
    </source>
</evidence>
<reference evidence="7 8" key="2">
    <citation type="submission" date="2020-02" db="EMBL/GenBank/DDBJ databases">
        <title>The new genus of Enterobacteriales.</title>
        <authorList>
            <person name="Kim I.S."/>
        </authorList>
    </citation>
    <scope>NUCLEOTIDE SEQUENCE [LARGE SCALE GENOMIC DNA]</scope>
    <source>
        <strain evidence="7 8">SAP-6</strain>
    </source>
</reference>
<dbReference type="InterPro" id="IPR003593">
    <property type="entry name" value="AAA+_ATPase"/>
</dbReference>
<dbReference type="GO" id="GO:0006355">
    <property type="term" value="P:regulation of DNA-templated transcription"/>
    <property type="evidence" value="ECO:0007669"/>
    <property type="project" value="InterPro"/>
</dbReference>
<dbReference type="SMART" id="SM00382">
    <property type="entry name" value="AAA"/>
    <property type="match status" value="1"/>
</dbReference>
<keyword evidence="4" id="KW-0238">DNA-binding</keyword>
<sequence length="337" mass="37494">MAENHDNLLGQSNNFLEVLEQVSRLARLVKPALVIGERGTGKELIARRLHYLSPRWQGPFISLNCAALNENLLDSELFGHEAGAFTGAQKRHQGRFERADGGTLFLDELATAPMMVQEKLLRVIEYGELERVGGSRPLQVDVRLVCATNADLPRLARSGGFRADLLDRLAFDVVALPPLRERQQDIMVMAEHFAIQMCREIGLPLFPGFTARARRALLGYGWPGNVRELKNVVERSIYRHDSAERPLDDILLDPFAAVSLPPDETAAASADEPASLPMDLKQALEQQERRWVGRALAQAHYNQRQAAELLALTYHQLRGVMKKHGIRAGGGENDGQS</sequence>
<feature type="domain" description="Sigma-54 factor interaction" evidence="6">
    <location>
        <begin position="8"/>
        <end position="238"/>
    </location>
</feature>
<evidence type="ECO:0000256" key="2">
    <source>
        <dbReference type="ARBA" id="ARBA00022840"/>
    </source>
</evidence>
<keyword evidence="5" id="KW-0804">Transcription</keyword>
<dbReference type="PANTHER" id="PTHR32071:SF38">
    <property type="entry name" value="PSP OPERON TRANSCRIPTIONAL ACTIVATOR"/>
    <property type="match status" value="1"/>
</dbReference>
<keyword evidence="3" id="KW-0805">Transcription regulation</keyword>
<dbReference type="Proteomes" id="UP000461443">
    <property type="component" value="Unassembled WGS sequence"/>
</dbReference>
<evidence type="ECO:0000256" key="1">
    <source>
        <dbReference type="ARBA" id="ARBA00022741"/>
    </source>
</evidence>
<evidence type="ECO:0000256" key="4">
    <source>
        <dbReference type="ARBA" id="ARBA00023125"/>
    </source>
</evidence>
<organism evidence="7 8">
    <name type="scientific">Acerihabitans arboris</name>
    <dbReference type="NCBI Taxonomy" id="2691583"/>
    <lineage>
        <taxon>Bacteria</taxon>
        <taxon>Pseudomonadati</taxon>
        <taxon>Pseudomonadota</taxon>
        <taxon>Gammaproteobacteria</taxon>
        <taxon>Enterobacterales</taxon>
        <taxon>Pectobacteriaceae</taxon>
        <taxon>Acerihabitans</taxon>
    </lineage>
</organism>
<dbReference type="Gene3D" id="3.40.50.300">
    <property type="entry name" value="P-loop containing nucleotide triphosphate hydrolases"/>
    <property type="match status" value="1"/>
</dbReference>
<dbReference type="SUPFAM" id="SSF52540">
    <property type="entry name" value="P-loop containing nucleoside triphosphate hydrolases"/>
    <property type="match status" value="1"/>
</dbReference>
<dbReference type="PANTHER" id="PTHR32071">
    <property type="entry name" value="TRANSCRIPTIONAL REGULATORY PROTEIN"/>
    <property type="match status" value="1"/>
</dbReference>
<dbReference type="GO" id="GO:0005524">
    <property type="term" value="F:ATP binding"/>
    <property type="evidence" value="ECO:0007669"/>
    <property type="project" value="UniProtKB-KW"/>
</dbReference>
<dbReference type="Gene3D" id="1.10.10.60">
    <property type="entry name" value="Homeodomain-like"/>
    <property type="match status" value="1"/>
</dbReference>
<reference evidence="7 8" key="1">
    <citation type="submission" date="2019-12" db="EMBL/GenBank/DDBJ databases">
        <authorList>
            <person name="Lee S.D."/>
        </authorList>
    </citation>
    <scope>NUCLEOTIDE SEQUENCE [LARGE SCALE GENOMIC DNA]</scope>
    <source>
        <strain evidence="7 8">SAP-6</strain>
    </source>
</reference>
<dbReference type="PROSITE" id="PS00676">
    <property type="entry name" value="SIGMA54_INTERACT_2"/>
    <property type="match status" value="1"/>
</dbReference>